<dbReference type="SMART" id="SM00267">
    <property type="entry name" value="GGDEF"/>
    <property type="match status" value="1"/>
</dbReference>
<dbReference type="InterPro" id="IPR000014">
    <property type="entry name" value="PAS"/>
</dbReference>
<dbReference type="PROSITE" id="PS50112">
    <property type="entry name" value="PAS"/>
    <property type="match status" value="1"/>
</dbReference>
<dbReference type="Proteomes" id="UP000067444">
    <property type="component" value="Chromosome"/>
</dbReference>
<protein>
    <submittedName>
        <fullName evidence="1">Phytochrome-like protein cph2</fullName>
    </submittedName>
</protein>
<dbReference type="SUPFAM" id="SSF141868">
    <property type="entry name" value="EAL domain-like"/>
    <property type="match status" value="1"/>
</dbReference>
<dbReference type="PROSITE" id="PS50113">
    <property type="entry name" value="PAC"/>
    <property type="match status" value="1"/>
</dbReference>
<dbReference type="InterPro" id="IPR052155">
    <property type="entry name" value="Biofilm_reg_signaling"/>
</dbReference>
<dbReference type="CDD" id="cd01949">
    <property type="entry name" value="GGDEF"/>
    <property type="match status" value="1"/>
</dbReference>
<dbReference type="CDD" id="cd00130">
    <property type="entry name" value="PAS"/>
    <property type="match status" value="1"/>
</dbReference>
<dbReference type="Pfam" id="PF13426">
    <property type="entry name" value="PAS_9"/>
    <property type="match status" value="1"/>
</dbReference>
<dbReference type="PROSITE" id="PS50883">
    <property type="entry name" value="EAL"/>
    <property type="match status" value="1"/>
</dbReference>
<dbReference type="Gene3D" id="3.30.450.20">
    <property type="entry name" value="PAS domain"/>
    <property type="match status" value="1"/>
</dbReference>
<reference evidence="1 2" key="1">
    <citation type="journal article" date="2015" name="Genome Announc.">
        <title>Closed Genome Sequence of Octadecabacter temperatus SB1, the First Mesophilic Species of the Genus Octadecabacter.</title>
        <authorList>
            <person name="Voget S."/>
            <person name="Billerbeck S."/>
            <person name="Simon M."/>
            <person name="Daniel R."/>
        </authorList>
    </citation>
    <scope>NUCLEOTIDE SEQUENCE [LARGE SCALE GENOMIC DNA]</scope>
    <source>
        <strain evidence="1 2">SB1</strain>
    </source>
</reference>
<dbReference type="KEGG" id="otm:OSB_25720"/>
<dbReference type="SUPFAM" id="SSF55785">
    <property type="entry name" value="PYP-like sensor domain (PAS domain)"/>
    <property type="match status" value="1"/>
</dbReference>
<dbReference type="InterPro" id="IPR043128">
    <property type="entry name" value="Rev_trsase/Diguanyl_cyclase"/>
</dbReference>
<dbReference type="InterPro" id="IPR035965">
    <property type="entry name" value="PAS-like_dom_sf"/>
</dbReference>
<dbReference type="Gene3D" id="3.20.20.450">
    <property type="entry name" value="EAL domain"/>
    <property type="match status" value="1"/>
</dbReference>
<dbReference type="PANTHER" id="PTHR44757:SF2">
    <property type="entry name" value="BIOFILM ARCHITECTURE MAINTENANCE PROTEIN MBAA"/>
    <property type="match status" value="1"/>
</dbReference>
<dbReference type="PANTHER" id="PTHR44757">
    <property type="entry name" value="DIGUANYLATE CYCLASE DGCP"/>
    <property type="match status" value="1"/>
</dbReference>
<accession>A0A0K0Y8B0</accession>
<dbReference type="Pfam" id="PF00563">
    <property type="entry name" value="EAL"/>
    <property type="match status" value="1"/>
</dbReference>
<dbReference type="CDD" id="cd01948">
    <property type="entry name" value="EAL"/>
    <property type="match status" value="1"/>
</dbReference>
<dbReference type="RefSeq" id="WP_049835336.1">
    <property type="nucleotide sequence ID" value="NZ_CP012160.1"/>
</dbReference>
<dbReference type="SMART" id="SM00052">
    <property type="entry name" value="EAL"/>
    <property type="match status" value="1"/>
</dbReference>
<dbReference type="SUPFAM" id="SSF55073">
    <property type="entry name" value="Nucleotide cyclase"/>
    <property type="match status" value="1"/>
</dbReference>
<dbReference type="AlphaFoldDB" id="A0A0K0Y8B0"/>
<dbReference type="InterPro" id="IPR000700">
    <property type="entry name" value="PAS-assoc_C"/>
</dbReference>
<dbReference type="InterPro" id="IPR001633">
    <property type="entry name" value="EAL_dom"/>
</dbReference>
<dbReference type="InterPro" id="IPR000160">
    <property type="entry name" value="GGDEF_dom"/>
</dbReference>
<dbReference type="SMART" id="SM00091">
    <property type="entry name" value="PAS"/>
    <property type="match status" value="1"/>
</dbReference>
<dbReference type="InterPro" id="IPR001610">
    <property type="entry name" value="PAC"/>
</dbReference>
<dbReference type="Pfam" id="PF00990">
    <property type="entry name" value="GGDEF"/>
    <property type="match status" value="1"/>
</dbReference>
<name>A0A0K0Y8B0_9RHOB</name>
<dbReference type="Gene3D" id="3.30.70.270">
    <property type="match status" value="1"/>
</dbReference>
<dbReference type="NCBIfam" id="TIGR00254">
    <property type="entry name" value="GGDEF"/>
    <property type="match status" value="1"/>
</dbReference>
<dbReference type="SMART" id="SM00086">
    <property type="entry name" value="PAC"/>
    <property type="match status" value="1"/>
</dbReference>
<evidence type="ECO:0000313" key="1">
    <source>
        <dbReference type="EMBL" id="AKS47102.1"/>
    </source>
</evidence>
<sequence length="589" mass="65338">MEPCTQKNRYLKSRAAQADYFRLACENAADGILVQDLNAKTLWANQAYADIHNLDLNNIIGRSPLEYALPKDKTPTKEEIQDFRYDPDDPKWNGFELVKNQRPDGSEFWNQISISFVKNSDGAENAIVVCRDVTEQVTQENQLRKIGYELEHQASHDSLTGIPNRAAFLAFISQEMAAPDRAAVGLLHIDLDNSKAINDTHGHSGGDAVLRHTANIIQGLIRDSDLVARVGGDEFVVVCPLVNNPDFLTRFSSQLLNTLAEPFEWNGRKLQVEASIGAAVSQSRYDTPEDLLVRSDFALYEAKHNGRYQVVTYDTALRDQHAFQTRRERELADAIDGGNLDFFFQPQLCLRTGEIIGMETLVRWIHPSDGLIEPNDFLTLVRDLGLLGVMDLSAMDAALAEKRRLNLAGFDDIGVAFNASPELLAHPDFINRLVWAVEAGEIDRSQITIEVLETTNFGDATHKASHAAIIHDLRHAGFGVHLDDFGIGFAGLSHLAALDVSGVKIDRGLVSNLLNDTTCQKIVRKIIELSNDLGLIVTAEGVEDALTATALQEMGCSVIQGYWLSKPMPSENLIGWIENQDRHTHPLRA</sequence>
<organism evidence="1 2">
    <name type="scientific">Octadecabacter temperatus</name>
    <dbReference type="NCBI Taxonomy" id="1458307"/>
    <lineage>
        <taxon>Bacteria</taxon>
        <taxon>Pseudomonadati</taxon>
        <taxon>Pseudomonadota</taxon>
        <taxon>Alphaproteobacteria</taxon>
        <taxon>Rhodobacterales</taxon>
        <taxon>Roseobacteraceae</taxon>
        <taxon>Octadecabacter</taxon>
    </lineage>
</organism>
<keyword evidence="2" id="KW-1185">Reference proteome</keyword>
<evidence type="ECO:0000313" key="2">
    <source>
        <dbReference type="Proteomes" id="UP000067444"/>
    </source>
</evidence>
<proteinExistence type="predicted"/>
<gene>
    <name evidence="1" type="primary">cph2_2</name>
    <name evidence="1" type="ORF">OSB_25720</name>
</gene>
<dbReference type="PROSITE" id="PS50887">
    <property type="entry name" value="GGDEF"/>
    <property type="match status" value="1"/>
</dbReference>
<dbReference type="InterPro" id="IPR035919">
    <property type="entry name" value="EAL_sf"/>
</dbReference>
<dbReference type="STRING" id="1458307.OSB_25720"/>
<dbReference type="EMBL" id="CP012160">
    <property type="protein sequence ID" value="AKS47102.1"/>
    <property type="molecule type" value="Genomic_DNA"/>
</dbReference>
<dbReference type="InterPro" id="IPR029787">
    <property type="entry name" value="Nucleotide_cyclase"/>
</dbReference>
<dbReference type="NCBIfam" id="TIGR00229">
    <property type="entry name" value="sensory_box"/>
    <property type="match status" value="1"/>
</dbReference>